<dbReference type="PROSITE" id="PS50089">
    <property type="entry name" value="ZF_RING_2"/>
    <property type="match status" value="1"/>
</dbReference>
<dbReference type="PANTHER" id="PTHR10579">
    <property type="entry name" value="CALCIUM-ACTIVATED CHLORIDE CHANNEL REGULATOR"/>
    <property type="match status" value="1"/>
</dbReference>
<feature type="region of interest" description="Disordered" evidence="2">
    <location>
        <begin position="602"/>
        <end position="621"/>
    </location>
</feature>
<keyword evidence="6" id="KW-1185">Reference proteome</keyword>
<organism evidence="5 6">
    <name type="scientific">Zizania palustris</name>
    <name type="common">Northern wild rice</name>
    <dbReference type="NCBI Taxonomy" id="103762"/>
    <lineage>
        <taxon>Eukaryota</taxon>
        <taxon>Viridiplantae</taxon>
        <taxon>Streptophyta</taxon>
        <taxon>Embryophyta</taxon>
        <taxon>Tracheophyta</taxon>
        <taxon>Spermatophyta</taxon>
        <taxon>Magnoliopsida</taxon>
        <taxon>Liliopsida</taxon>
        <taxon>Poales</taxon>
        <taxon>Poaceae</taxon>
        <taxon>BOP clade</taxon>
        <taxon>Oryzoideae</taxon>
        <taxon>Oryzeae</taxon>
        <taxon>Zizaniinae</taxon>
        <taxon>Zizania</taxon>
    </lineage>
</organism>
<accession>A0A8J5RW02</accession>
<evidence type="ECO:0000259" key="4">
    <source>
        <dbReference type="PROSITE" id="PS50234"/>
    </source>
</evidence>
<reference evidence="5" key="1">
    <citation type="journal article" date="2021" name="bioRxiv">
        <title>Whole Genome Assembly and Annotation of Northern Wild Rice, Zizania palustris L., Supports a Whole Genome Duplication in the Zizania Genus.</title>
        <authorList>
            <person name="Haas M."/>
            <person name="Kono T."/>
            <person name="Macchietto M."/>
            <person name="Millas R."/>
            <person name="McGilp L."/>
            <person name="Shao M."/>
            <person name="Duquette J."/>
            <person name="Hirsch C.N."/>
            <person name="Kimball J."/>
        </authorList>
    </citation>
    <scope>NUCLEOTIDE SEQUENCE</scope>
    <source>
        <tissue evidence="5">Fresh leaf tissue</tissue>
    </source>
</reference>
<evidence type="ECO:0008006" key="7">
    <source>
        <dbReference type="Google" id="ProtNLM"/>
    </source>
</evidence>
<dbReference type="EMBL" id="JAAALK010000290">
    <property type="protein sequence ID" value="KAG8046386.1"/>
    <property type="molecule type" value="Genomic_DNA"/>
</dbReference>
<dbReference type="GO" id="GO:0008270">
    <property type="term" value="F:zinc ion binding"/>
    <property type="evidence" value="ECO:0007669"/>
    <property type="project" value="UniProtKB-KW"/>
</dbReference>
<dbReference type="InterPro" id="IPR002035">
    <property type="entry name" value="VWF_A"/>
</dbReference>
<dbReference type="SMART" id="SM00184">
    <property type="entry name" value="RING"/>
    <property type="match status" value="1"/>
</dbReference>
<evidence type="ECO:0000256" key="2">
    <source>
        <dbReference type="SAM" id="MobiDB-lite"/>
    </source>
</evidence>
<reference evidence="5" key="2">
    <citation type="submission" date="2021-02" db="EMBL/GenBank/DDBJ databases">
        <authorList>
            <person name="Kimball J.A."/>
            <person name="Haas M.W."/>
            <person name="Macchietto M."/>
            <person name="Kono T."/>
            <person name="Duquette J."/>
            <person name="Shao M."/>
        </authorList>
    </citation>
    <scope>NUCLEOTIDE SEQUENCE</scope>
    <source>
        <tissue evidence="5">Fresh leaf tissue</tissue>
    </source>
</reference>
<dbReference type="InterPro" id="IPR051266">
    <property type="entry name" value="CLCR"/>
</dbReference>
<evidence type="ECO:0000259" key="3">
    <source>
        <dbReference type="PROSITE" id="PS50089"/>
    </source>
</evidence>
<keyword evidence="1" id="KW-0863">Zinc-finger</keyword>
<feature type="domain" description="VWFA" evidence="4">
    <location>
        <begin position="161"/>
        <end position="342"/>
    </location>
</feature>
<evidence type="ECO:0000256" key="1">
    <source>
        <dbReference type="PROSITE-ProRule" id="PRU00175"/>
    </source>
</evidence>
<dbReference type="OrthoDB" id="687730at2759"/>
<dbReference type="CDD" id="cd01466">
    <property type="entry name" value="vWA_C3HC4_type"/>
    <property type="match status" value="1"/>
</dbReference>
<dbReference type="InterPro" id="IPR001841">
    <property type="entry name" value="Znf_RING"/>
</dbReference>
<name>A0A8J5RW02_ZIZPA</name>
<dbReference type="PANTHER" id="PTHR10579:SF135">
    <property type="entry name" value="OS12G0203500 PROTEIN"/>
    <property type="match status" value="1"/>
</dbReference>
<keyword evidence="1" id="KW-0862">Zinc</keyword>
<feature type="region of interest" description="Disordered" evidence="2">
    <location>
        <begin position="558"/>
        <end position="592"/>
    </location>
</feature>
<dbReference type="Proteomes" id="UP000729402">
    <property type="component" value="Unassembled WGS sequence"/>
</dbReference>
<dbReference type="Pfam" id="PF14624">
    <property type="entry name" value="Vwaint"/>
    <property type="match status" value="1"/>
</dbReference>
<protein>
    <recommendedName>
        <fullName evidence="7">VWFA domain-containing protein</fullName>
    </recommendedName>
</protein>
<evidence type="ECO:0000313" key="5">
    <source>
        <dbReference type="EMBL" id="KAG8046386.1"/>
    </source>
</evidence>
<comment type="caution">
    <text evidence="5">The sequence shown here is derived from an EMBL/GenBank/DDBJ whole genome shotgun (WGS) entry which is preliminary data.</text>
</comment>
<gene>
    <name evidence="5" type="ORF">GUJ93_ZPchr0008g11711</name>
</gene>
<keyword evidence="1" id="KW-0479">Metal-binding</keyword>
<dbReference type="PROSITE" id="PS50234">
    <property type="entry name" value="VWFA"/>
    <property type="match status" value="1"/>
</dbReference>
<dbReference type="InterPro" id="IPR032838">
    <property type="entry name" value="Vwaint_dom"/>
</dbReference>
<dbReference type="Pfam" id="PF00092">
    <property type="entry name" value="VWA"/>
    <property type="match status" value="1"/>
</dbReference>
<feature type="domain" description="RING-type" evidence="3">
    <location>
        <begin position="8"/>
        <end position="45"/>
    </location>
</feature>
<dbReference type="SMART" id="SM00327">
    <property type="entry name" value="VWA"/>
    <property type="match status" value="1"/>
</dbReference>
<proteinExistence type="predicted"/>
<evidence type="ECO:0000313" key="6">
    <source>
        <dbReference type="Proteomes" id="UP000729402"/>
    </source>
</evidence>
<dbReference type="AlphaFoldDB" id="A0A8J5RW02"/>
<sequence length="621" mass="66226">MATRGQKCAACLGDIGHRRNGFTAECHHTFHHGCVSGGNVCPVCNARWHVTVAVTVAPNPSPPARTLFAAFARRHSIFRTSGRSRELRVYDDDEPVEQPPASRVGKAAQAAENNGAVVLKTHGEYTAVARSTSRDNFAVVIHIKAPSMAENGTAVARAPLDLVTVLDVSGSMSGGKLALLKRAMGFVIDKLGPDDRLSIVSFSNDARRVIRLTRMSDYGKASAKTGVESLVANGGTNILKGLLEGAKVLDDRRYRNAVASVILLSDGQDTYNLTDWGTSKKYNVLVPPSFKRSGERCVPVHTFGFGTDHDAAAMHTIAEETGGTFSFIENQAVVQDAFAQCIGGLLSVTVQETRIVITCSHPGVRVRSVKSGSYQGLVGADGRTASVDVGELYADEERRFLLFVDVPVAGAEEDVTDLIKVSCTYRDTATRQPMVVAGEDAVVVRPELATNMEPSMEVEWERFRVEATEDMAAAQEAAECGGHAAAATILDRRQEALSRSAPGLAGDARCAALVSELRELRARVADRQEYERTGRACLFAGMRSHAQQRATSVQLLGTAAPTPTPSGLSRSLFQGAPGRAPPAPPSSSFGAVGAYATPAMQRMVASSRKKREDGGSLNCPD</sequence>